<dbReference type="InterPro" id="IPR004549">
    <property type="entry name" value="Acetyl_CoA_COase_biotin_COase"/>
</dbReference>
<dbReference type="NCBIfam" id="TIGR00514">
    <property type="entry name" value="accC"/>
    <property type="match status" value="1"/>
</dbReference>
<proteinExistence type="predicted"/>
<protein>
    <recommendedName>
        <fullName evidence="1">Biotin carboxylase</fullName>
    </recommendedName>
    <alternativeName>
        <fullName evidence="7">Acetyl-coenzyme A carboxylase biotin carboxylase subunit A</fullName>
    </alternativeName>
</protein>
<keyword evidence="5" id="KW-0460">Magnesium</keyword>
<evidence type="ECO:0000313" key="12">
    <source>
        <dbReference type="Proteomes" id="UP000533724"/>
    </source>
</evidence>
<dbReference type="InterPro" id="IPR011054">
    <property type="entry name" value="Rudment_hybrid_motif"/>
</dbReference>
<dbReference type="SUPFAM" id="SSF52440">
    <property type="entry name" value="PreATP-grasp domain"/>
    <property type="match status" value="1"/>
</dbReference>
<dbReference type="GO" id="GO:2001295">
    <property type="term" value="P:malonyl-CoA biosynthetic process"/>
    <property type="evidence" value="ECO:0007669"/>
    <property type="project" value="UniProtKB-UniPathway"/>
</dbReference>
<evidence type="ECO:0000313" key="11">
    <source>
        <dbReference type="EMBL" id="MBB4437985.1"/>
    </source>
</evidence>
<dbReference type="Gene3D" id="6.20.290.20">
    <property type="match status" value="1"/>
</dbReference>
<evidence type="ECO:0000256" key="7">
    <source>
        <dbReference type="ARBA" id="ARBA00033786"/>
    </source>
</evidence>
<keyword evidence="4 8" id="KW-0067">ATP-binding</keyword>
<dbReference type="Gene3D" id="3.40.50.20">
    <property type="match status" value="1"/>
</dbReference>
<name>A0A7W6UH24_9HYPH</name>
<dbReference type="Pfam" id="PF02785">
    <property type="entry name" value="Biotin_carb_C"/>
    <property type="match status" value="1"/>
</dbReference>
<dbReference type="InterPro" id="IPR011764">
    <property type="entry name" value="Biotin_carboxylation_dom"/>
</dbReference>
<dbReference type="PROSITE" id="PS50975">
    <property type="entry name" value="ATP_GRASP"/>
    <property type="match status" value="1"/>
</dbReference>
<dbReference type="FunFam" id="3.40.50.20:FF:000010">
    <property type="entry name" value="Propionyl-CoA carboxylase subunit alpha"/>
    <property type="match status" value="1"/>
</dbReference>
<dbReference type="InterPro" id="IPR050856">
    <property type="entry name" value="Biotin_carboxylase_complex"/>
</dbReference>
<dbReference type="SUPFAM" id="SSF51246">
    <property type="entry name" value="Rudiment single hybrid motif"/>
    <property type="match status" value="1"/>
</dbReference>
<dbReference type="InterPro" id="IPR016185">
    <property type="entry name" value="PreATP-grasp_dom_sf"/>
</dbReference>
<evidence type="ECO:0000256" key="5">
    <source>
        <dbReference type="ARBA" id="ARBA00022842"/>
    </source>
</evidence>
<dbReference type="GO" id="GO:0016874">
    <property type="term" value="F:ligase activity"/>
    <property type="evidence" value="ECO:0007669"/>
    <property type="project" value="UniProtKB-KW"/>
</dbReference>
<dbReference type="UniPathway" id="UPA00655">
    <property type="reaction ID" value="UER00711"/>
</dbReference>
<gene>
    <name evidence="11" type="ORF">GGE15_001234</name>
</gene>
<keyword evidence="3 8" id="KW-0547">Nucleotide-binding</keyword>
<dbReference type="Proteomes" id="UP000533724">
    <property type="component" value="Unassembled WGS sequence"/>
</dbReference>
<dbReference type="PANTHER" id="PTHR18866:SF33">
    <property type="entry name" value="METHYLCROTONOYL-COA CARBOXYLASE SUBUNIT ALPHA, MITOCHONDRIAL-RELATED"/>
    <property type="match status" value="1"/>
</dbReference>
<reference evidence="11 12" key="1">
    <citation type="submission" date="2020-08" db="EMBL/GenBank/DDBJ databases">
        <title>Genomic Encyclopedia of Type Strains, Phase IV (KMG-V): Genome sequencing to study the core and pangenomes of soil and plant-associated prokaryotes.</title>
        <authorList>
            <person name="Whitman W."/>
        </authorList>
    </citation>
    <scope>NUCLEOTIDE SEQUENCE [LARGE SCALE GENOMIC DNA]</scope>
    <source>
        <strain evidence="11 12">SEMIA 414</strain>
    </source>
</reference>
<dbReference type="GO" id="GO:0005524">
    <property type="term" value="F:ATP binding"/>
    <property type="evidence" value="ECO:0007669"/>
    <property type="project" value="UniProtKB-UniRule"/>
</dbReference>
<organism evidence="11 12">
    <name type="scientific">Rhizobium esperanzae</name>
    <dbReference type="NCBI Taxonomy" id="1967781"/>
    <lineage>
        <taxon>Bacteria</taxon>
        <taxon>Pseudomonadati</taxon>
        <taxon>Pseudomonadota</taxon>
        <taxon>Alphaproteobacteria</taxon>
        <taxon>Hyphomicrobiales</taxon>
        <taxon>Rhizobiaceae</taxon>
        <taxon>Rhizobium/Agrobacterium group</taxon>
        <taxon>Rhizobium</taxon>
    </lineage>
</organism>
<dbReference type="InterPro" id="IPR011761">
    <property type="entry name" value="ATP-grasp"/>
</dbReference>
<evidence type="ECO:0000256" key="3">
    <source>
        <dbReference type="ARBA" id="ARBA00022741"/>
    </source>
</evidence>
<keyword evidence="6" id="KW-0092">Biotin</keyword>
<dbReference type="PROSITE" id="PS00866">
    <property type="entry name" value="CPSASE_1"/>
    <property type="match status" value="1"/>
</dbReference>
<keyword evidence="2 11" id="KW-0436">Ligase</keyword>
<dbReference type="InterPro" id="IPR005479">
    <property type="entry name" value="CPAse_ATP-bd"/>
</dbReference>
<dbReference type="InterPro" id="IPR005482">
    <property type="entry name" value="Biotin_COase_C"/>
</dbReference>
<evidence type="ECO:0000256" key="4">
    <source>
        <dbReference type="ARBA" id="ARBA00022840"/>
    </source>
</evidence>
<dbReference type="GO" id="GO:0046872">
    <property type="term" value="F:metal ion binding"/>
    <property type="evidence" value="ECO:0007669"/>
    <property type="project" value="InterPro"/>
</dbReference>
<feature type="domain" description="Biotin carboxylation" evidence="10">
    <location>
        <begin position="12"/>
        <end position="456"/>
    </location>
</feature>
<dbReference type="Pfam" id="PF00289">
    <property type="entry name" value="Biotin_carb_N"/>
    <property type="match status" value="1"/>
</dbReference>
<accession>A0A7W6UH24</accession>
<evidence type="ECO:0000256" key="6">
    <source>
        <dbReference type="ARBA" id="ARBA00023267"/>
    </source>
</evidence>
<evidence type="ECO:0000256" key="2">
    <source>
        <dbReference type="ARBA" id="ARBA00022598"/>
    </source>
</evidence>
<dbReference type="AlphaFoldDB" id="A0A7W6UH24"/>
<dbReference type="Pfam" id="PF02786">
    <property type="entry name" value="CPSase_L_D2"/>
    <property type="match status" value="1"/>
</dbReference>
<dbReference type="Gene3D" id="3.30.470.20">
    <property type="entry name" value="ATP-grasp fold, B domain"/>
    <property type="match status" value="1"/>
</dbReference>
<dbReference type="NCBIfam" id="NF006367">
    <property type="entry name" value="PRK08591.1"/>
    <property type="match status" value="1"/>
</dbReference>
<evidence type="ECO:0000256" key="8">
    <source>
        <dbReference type="PROSITE-ProRule" id="PRU00409"/>
    </source>
</evidence>
<dbReference type="InterPro" id="IPR005481">
    <property type="entry name" value="BC-like_N"/>
</dbReference>
<dbReference type="RefSeq" id="WP_184498478.1">
    <property type="nucleotide sequence ID" value="NZ_JACIHI010000002.1"/>
</dbReference>
<evidence type="ECO:0000256" key="1">
    <source>
        <dbReference type="ARBA" id="ARBA00017242"/>
    </source>
</evidence>
<dbReference type="SMART" id="SM00878">
    <property type="entry name" value="Biotin_carb_C"/>
    <property type="match status" value="1"/>
</dbReference>
<dbReference type="SUPFAM" id="SSF56059">
    <property type="entry name" value="Glutathione synthetase ATP-binding domain-like"/>
    <property type="match status" value="1"/>
</dbReference>
<feature type="domain" description="ATP-grasp" evidence="9">
    <location>
        <begin position="131"/>
        <end position="328"/>
    </location>
</feature>
<sequence length="461" mass="49500">MPERPEQSAAGRFDTVLIANRGEIAARIQRACRELGLKTVAICSEADRQAPYGKTADSFLCIGPSTAAKSYLNQDAILLAARLAGAGAVHPGYGFLSENAAFADAVEQAGLTFIGPTASSIATMGDKISAKRAMIAAGVPCVPGPDTALPDDPATIEHIALEIGYPVIIKAAGGGGGRGMRVVPKADVLHEAIALTREEARKAFGSPSLYMEKFLEHPRHIEIQVICDDHGNAVWLGHRDCSMQRRHQKVVEEAPAPGIASDIIQPVGLACVQACLQIGYRGVGTFEFLYEDGAFYFIEMNTRLQVEHPVTEMTSGVDIVQAQIRAAQGHGLDLNQGDVTCEGHSFECRINAEDPETFLPSAGVVTHLALPAGPGIRVDTHIHAGYKVSPYYDSLIAKLIVHAPTRAEAMTRMREALAGTEVEGISTNIPFLRALFEDGAFSRGETDIHYLEQWLKLRRAA</sequence>
<comment type="caution">
    <text evidence="11">The sequence shown here is derived from an EMBL/GenBank/DDBJ whole genome shotgun (WGS) entry which is preliminary data.</text>
</comment>
<dbReference type="PROSITE" id="PS50979">
    <property type="entry name" value="BC"/>
    <property type="match status" value="1"/>
</dbReference>
<dbReference type="PANTHER" id="PTHR18866">
    <property type="entry name" value="CARBOXYLASE:PYRUVATE/ACETYL-COA/PROPIONYL-COA CARBOXYLASE"/>
    <property type="match status" value="1"/>
</dbReference>
<dbReference type="EMBL" id="JACIHI010000002">
    <property type="protein sequence ID" value="MBB4437985.1"/>
    <property type="molecule type" value="Genomic_DNA"/>
</dbReference>
<dbReference type="PROSITE" id="PS00867">
    <property type="entry name" value="CPSASE_2"/>
    <property type="match status" value="1"/>
</dbReference>
<evidence type="ECO:0000259" key="9">
    <source>
        <dbReference type="PROSITE" id="PS50975"/>
    </source>
</evidence>
<evidence type="ECO:0000259" key="10">
    <source>
        <dbReference type="PROSITE" id="PS50979"/>
    </source>
</evidence>